<evidence type="ECO:0000256" key="3">
    <source>
        <dbReference type="ARBA" id="ARBA00010617"/>
    </source>
</evidence>
<keyword evidence="9 15" id="KW-0408">Iron</keyword>
<dbReference type="GO" id="GO:0010295">
    <property type="term" value="F:(+)-abscisic acid 8'-hydroxylase activity"/>
    <property type="evidence" value="ECO:0007669"/>
    <property type="project" value="UniProtKB-EC"/>
</dbReference>
<sequence>MGVILLLCSLFCALVSMPLLMKLWRRSKERITLPPGSMGWPYVGETLQLYSQNPDVFFITRQKRYGEIFKTHILGCPCVMLASPEAIRFVLVTQAPLFKPTYPPSKEQLIGASALFFHQNGYHTQMRKLVQASLSLSIIKNLVPDIEAIAIAALESWSTGKVVNTFHELKKFTFDVAILSIFGNLDAYNKEKLKKNYNTLDRGYNSFPINIPGTLYSKSVLARKRLGQILNEIIRERREKILVEKDLLSILLNFEDEKGRCLTDMQIADNIIGVLFAAQDTTASLLTWILKYIQLDSNLLEAIKEEQKAIYDANDGGNRPLTWAQTRNMPFTNRVIMESLRLASIVSFTFREAVDDVEYKGKFLIPKGWKVLPLFRNVHHCPDFYTDPHEFNPSRFEAGPKPNTFLPFGNGVHACPGNEVAKLEMLIFIHHVVNKFRWEVVGSTNGVQYDPFPVPQQGLPAKFWKEFRA</sequence>
<dbReference type="InterPro" id="IPR002401">
    <property type="entry name" value="Cyt_P450_E_grp-I"/>
</dbReference>
<evidence type="ECO:0000256" key="11">
    <source>
        <dbReference type="ARBA" id="ARBA00023136"/>
    </source>
</evidence>
<comment type="caution">
    <text evidence="17">The sequence shown here is derived from an EMBL/GenBank/DDBJ whole genome shotgun (WGS) entry which is preliminary data.</text>
</comment>
<evidence type="ECO:0000256" key="9">
    <source>
        <dbReference type="ARBA" id="ARBA00023004"/>
    </source>
</evidence>
<evidence type="ECO:0000256" key="15">
    <source>
        <dbReference type="PIRSR" id="PIRSR602401-1"/>
    </source>
</evidence>
<keyword evidence="8 16" id="KW-0560">Oxidoreductase</keyword>
<proteinExistence type="inferred from homology"/>
<dbReference type="EC" id="1.14.14.137" evidence="14"/>
<evidence type="ECO:0000256" key="4">
    <source>
        <dbReference type="ARBA" id="ARBA00022617"/>
    </source>
</evidence>
<dbReference type="GO" id="GO:0020037">
    <property type="term" value="F:heme binding"/>
    <property type="evidence" value="ECO:0007669"/>
    <property type="project" value="InterPro"/>
</dbReference>
<keyword evidence="7" id="KW-1133">Transmembrane helix</keyword>
<dbReference type="EMBL" id="BDDD01002633">
    <property type="protein sequence ID" value="GAV82422.1"/>
    <property type="molecule type" value="Genomic_DNA"/>
</dbReference>
<keyword evidence="11" id="KW-0472">Membrane</keyword>
<dbReference type="OrthoDB" id="1372046at2759"/>
<dbReference type="Gene3D" id="1.10.630.10">
    <property type="entry name" value="Cytochrome P450"/>
    <property type="match status" value="1"/>
</dbReference>
<feature type="binding site" description="axial binding residue" evidence="15">
    <location>
        <position position="415"/>
    </location>
    <ligand>
        <name>heme</name>
        <dbReference type="ChEBI" id="CHEBI:30413"/>
    </ligand>
    <ligandPart>
        <name>Fe</name>
        <dbReference type="ChEBI" id="CHEBI:18248"/>
    </ligandPart>
</feature>
<dbReference type="PANTHER" id="PTHR24286:SF357">
    <property type="entry name" value="P450, PUTATIVE-RELATED"/>
    <property type="match status" value="1"/>
</dbReference>
<comment type="similarity">
    <text evidence="3 16">Belongs to the cytochrome P450 family.</text>
</comment>
<dbReference type="STRING" id="3775.A0A1Q3CQL2"/>
<evidence type="ECO:0000256" key="10">
    <source>
        <dbReference type="ARBA" id="ARBA00023033"/>
    </source>
</evidence>
<organism evidence="17 18">
    <name type="scientific">Cephalotus follicularis</name>
    <name type="common">Albany pitcher plant</name>
    <dbReference type="NCBI Taxonomy" id="3775"/>
    <lineage>
        <taxon>Eukaryota</taxon>
        <taxon>Viridiplantae</taxon>
        <taxon>Streptophyta</taxon>
        <taxon>Embryophyta</taxon>
        <taxon>Tracheophyta</taxon>
        <taxon>Spermatophyta</taxon>
        <taxon>Magnoliopsida</taxon>
        <taxon>eudicotyledons</taxon>
        <taxon>Gunneridae</taxon>
        <taxon>Pentapetalae</taxon>
        <taxon>rosids</taxon>
        <taxon>fabids</taxon>
        <taxon>Oxalidales</taxon>
        <taxon>Cephalotaceae</taxon>
        <taxon>Cephalotus</taxon>
    </lineage>
</organism>
<dbReference type="Proteomes" id="UP000187406">
    <property type="component" value="Unassembled WGS sequence"/>
</dbReference>
<dbReference type="GO" id="GO:0016020">
    <property type="term" value="C:membrane"/>
    <property type="evidence" value="ECO:0007669"/>
    <property type="project" value="UniProtKB-SubCell"/>
</dbReference>
<comment type="subcellular location">
    <subcellularLocation>
        <location evidence="2">Membrane</location>
        <topology evidence="2">Single-pass membrane protein</topology>
    </subcellularLocation>
</comment>
<comment type="catalytic activity">
    <reaction evidence="12">
        <text>2-cis-(+)-abscisate + reduced [NADPH--hemoprotein reductase] + O2 = (+)-8'-hydroxyabscisate + oxidized [NADPH--hemoprotein reductase] + H2O + H(+)</text>
        <dbReference type="Rhea" id="RHEA:12897"/>
        <dbReference type="Rhea" id="RHEA-COMP:11964"/>
        <dbReference type="Rhea" id="RHEA-COMP:11965"/>
        <dbReference type="ChEBI" id="CHEBI:15377"/>
        <dbReference type="ChEBI" id="CHEBI:15378"/>
        <dbReference type="ChEBI" id="CHEBI:15379"/>
        <dbReference type="ChEBI" id="CHEBI:37569"/>
        <dbReference type="ChEBI" id="CHEBI:57618"/>
        <dbReference type="ChEBI" id="CHEBI:58210"/>
        <dbReference type="ChEBI" id="CHEBI:58490"/>
        <dbReference type="EC" id="1.14.14.137"/>
    </reaction>
</comment>
<dbReference type="GO" id="GO:0016125">
    <property type="term" value="P:sterol metabolic process"/>
    <property type="evidence" value="ECO:0007669"/>
    <property type="project" value="TreeGrafter"/>
</dbReference>
<keyword evidence="4 15" id="KW-0349">Heme</keyword>
<dbReference type="InterPro" id="IPR001128">
    <property type="entry name" value="Cyt_P450"/>
</dbReference>
<dbReference type="InterPro" id="IPR017972">
    <property type="entry name" value="Cyt_P450_CS"/>
</dbReference>
<keyword evidence="10 16" id="KW-0503">Monooxygenase</keyword>
<evidence type="ECO:0000256" key="1">
    <source>
        <dbReference type="ARBA" id="ARBA00001971"/>
    </source>
</evidence>
<dbReference type="PRINTS" id="PR00385">
    <property type="entry name" value="P450"/>
</dbReference>
<evidence type="ECO:0000256" key="8">
    <source>
        <dbReference type="ARBA" id="ARBA00023002"/>
    </source>
</evidence>
<dbReference type="SUPFAM" id="SSF48264">
    <property type="entry name" value="Cytochrome P450"/>
    <property type="match status" value="1"/>
</dbReference>
<dbReference type="AlphaFoldDB" id="A0A1Q3CQL2"/>
<dbReference type="PROSITE" id="PS00086">
    <property type="entry name" value="CYTOCHROME_P450"/>
    <property type="match status" value="1"/>
</dbReference>
<protein>
    <recommendedName>
        <fullName evidence="14">(+)-abscisic acid 8'-hydroxylase</fullName>
        <ecNumber evidence="14">1.14.14.137</ecNumber>
    </recommendedName>
</protein>
<comment type="pathway">
    <text evidence="13">Plant hormone degradation; abscisic acid degradation.</text>
</comment>
<evidence type="ECO:0000256" key="12">
    <source>
        <dbReference type="ARBA" id="ARBA00050609"/>
    </source>
</evidence>
<evidence type="ECO:0000313" key="18">
    <source>
        <dbReference type="Proteomes" id="UP000187406"/>
    </source>
</evidence>
<dbReference type="PRINTS" id="PR00463">
    <property type="entry name" value="EP450I"/>
</dbReference>
<evidence type="ECO:0000256" key="5">
    <source>
        <dbReference type="ARBA" id="ARBA00022692"/>
    </source>
</evidence>
<dbReference type="Pfam" id="PF00067">
    <property type="entry name" value="p450"/>
    <property type="match status" value="1"/>
</dbReference>
<dbReference type="PANTHER" id="PTHR24286">
    <property type="entry name" value="CYTOCHROME P450 26"/>
    <property type="match status" value="1"/>
</dbReference>
<evidence type="ECO:0000256" key="6">
    <source>
        <dbReference type="ARBA" id="ARBA00022723"/>
    </source>
</evidence>
<evidence type="ECO:0000313" key="17">
    <source>
        <dbReference type="EMBL" id="GAV82422.1"/>
    </source>
</evidence>
<evidence type="ECO:0000256" key="16">
    <source>
        <dbReference type="RuleBase" id="RU000461"/>
    </source>
</evidence>
<dbReference type="FunFam" id="1.10.630.10:FF:000014">
    <property type="entry name" value="Abscisic acid 8"/>
    <property type="match status" value="1"/>
</dbReference>
<dbReference type="GO" id="GO:0005506">
    <property type="term" value="F:iron ion binding"/>
    <property type="evidence" value="ECO:0007669"/>
    <property type="project" value="InterPro"/>
</dbReference>
<dbReference type="InParanoid" id="A0A1Q3CQL2"/>
<evidence type="ECO:0000256" key="13">
    <source>
        <dbReference type="ARBA" id="ARBA00060633"/>
    </source>
</evidence>
<dbReference type="CDD" id="cd11043">
    <property type="entry name" value="CYP90-like"/>
    <property type="match status" value="1"/>
</dbReference>
<keyword evidence="18" id="KW-1185">Reference proteome</keyword>
<reference evidence="18" key="1">
    <citation type="submission" date="2016-04" db="EMBL/GenBank/DDBJ databases">
        <title>Cephalotus genome sequencing.</title>
        <authorList>
            <person name="Fukushima K."/>
            <person name="Hasebe M."/>
            <person name="Fang X."/>
        </authorList>
    </citation>
    <scope>NUCLEOTIDE SEQUENCE [LARGE SCALE GENOMIC DNA]</scope>
    <source>
        <strain evidence="18">cv. St1</strain>
    </source>
</reference>
<accession>A0A1Q3CQL2</accession>
<evidence type="ECO:0000256" key="7">
    <source>
        <dbReference type="ARBA" id="ARBA00022989"/>
    </source>
</evidence>
<gene>
    <name evidence="17" type="ORF">CFOL_v3_25874</name>
</gene>
<evidence type="ECO:0000256" key="14">
    <source>
        <dbReference type="ARBA" id="ARBA00066338"/>
    </source>
</evidence>
<dbReference type="InterPro" id="IPR036396">
    <property type="entry name" value="Cyt_P450_sf"/>
</dbReference>
<evidence type="ECO:0000256" key="2">
    <source>
        <dbReference type="ARBA" id="ARBA00004167"/>
    </source>
</evidence>
<name>A0A1Q3CQL2_CEPFO</name>
<keyword evidence="5" id="KW-0812">Transmembrane</keyword>
<comment type="cofactor">
    <cofactor evidence="1 15">
        <name>heme</name>
        <dbReference type="ChEBI" id="CHEBI:30413"/>
    </cofactor>
</comment>
<keyword evidence="6 15" id="KW-0479">Metal-binding</keyword>